<dbReference type="SMART" id="SM00448">
    <property type="entry name" value="REC"/>
    <property type="match status" value="1"/>
</dbReference>
<evidence type="ECO:0000259" key="3">
    <source>
        <dbReference type="PROSITE" id="PS50110"/>
    </source>
</evidence>
<dbReference type="Proteomes" id="UP001204953">
    <property type="component" value="Unassembled WGS sequence"/>
</dbReference>
<evidence type="ECO:0000256" key="2">
    <source>
        <dbReference type="PROSITE-ProRule" id="PRU00169"/>
    </source>
</evidence>
<comment type="caution">
    <text evidence="4">The sequence shown here is derived from an EMBL/GenBank/DDBJ whole genome shotgun (WGS) entry which is preliminary data.</text>
</comment>
<keyword evidence="5" id="KW-1185">Reference proteome</keyword>
<dbReference type="RefSeq" id="WP_254012430.1">
    <property type="nucleotide sequence ID" value="NZ_JAMZMM010000131.1"/>
</dbReference>
<dbReference type="InterPro" id="IPR050595">
    <property type="entry name" value="Bact_response_regulator"/>
</dbReference>
<dbReference type="InterPro" id="IPR001789">
    <property type="entry name" value="Sig_transdc_resp-reg_receiver"/>
</dbReference>
<evidence type="ECO:0000256" key="1">
    <source>
        <dbReference type="ARBA" id="ARBA00022553"/>
    </source>
</evidence>
<dbReference type="EMBL" id="JAMZMM010000131">
    <property type="protein sequence ID" value="MCP2729648.1"/>
    <property type="molecule type" value="Genomic_DNA"/>
</dbReference>
<keyword evidence="1 2" id="KW-0597">Phosphoprotein</keyword>
<evidence type="ECO:0000313" key="5">
    <source>
        <dbReference type="Proteomes" id="UP001204953"/>
    </source>
</evidence>
<protein>
    <submittedName>
        <fullName evidence="4">Response regulator</fullName>
    </submittedName>
</protein>
<name>A0AAE3GTU5_9CYAN</name>
<organism evidence="4 5">
    <name type="scientific">Limnofasciculus baicalensis BBK-W-15</name>
    <dbReference type="NCBI Taxonomy" id="2699891"/>
    <lineage>
        <taxon>Bacteria</taxon>
        <taxon>Bacillati</taxon>
        <taxon>Cyanobacteriota</taxon>
        <taxon>Cyanophyceae</taxon>
        <taxon>Coleofasciculales</taxon>
        <taxon>Coleofasciculaceae</taxon>
        <taxon>Limnofasciculus</taxon>
        <taxon>Limnofasciculus baicalensis</taxon>
    </lineage>
</organism>
<dbReference type="AlphaFoldDB" id="A0AAE3GTU5"/>
<sequence>MEKILIIEDESFIRDNLLELLEMEGFDAIGADNGKIGIELAKEYQPNLILCDVMMPELDGYGVFEQIRGNHVTANIPFLFLTASADTGNLQKIKDLGMTEYILKPFNVENFLETIRNYLTD</sequence>
<gene>
    <name evidence="4" type="ORF">NJ959_14440</name>
</gene>
<dbReference type="PROSITE" id="PS50110">
    <property type="entry name" value="RESPONSE_REGULATORY"/>
    <property type="match status" value="1"/>
</dbReference>
<proteinExistence type="predicted"/>
<dbReference type="InterPro" id="IPR011006">
    <property type="entry name" value="CheY-like_superfamily"/>
</dbReference>
<dbReference type="SUPFAM" id="SSF52172">
    <property type="entry name" value="CheY-like"/>
    <property type="match status" value="1"/>
</dbReference>
<dbReference type="PANTHER" id="PTHR44591:SF3">
    <property type="entry name" value="RESPONSE REGULATORY DOMAIN-CONTAINING PROTEIN"/>
    <property type="match status" value="1"/>
</dbReference>
<dbReference type="Pfam" id="PF00072">
    <property type="entry name" value="Response_reg"/>
    <property type="match status" value="1"/>
</dbReference>
<feature type="modified residue" description="4-aspartylphosphate" evidence="2">
    <location>
        <position position="52"/>
    </location>
</feature>
<dbReference type="PANTHER" id="PTHR44591">
    <property type="entry name" value="STRESS RESPONSE REGULATOR PROTEIN 1"/>
    <property type="match status" value="1"/>
</dbReference>
<feature type="domain" description="Response regulatory" evidence="3">
    <location>
        <begin position="3"/>
        <end position="119"/>
    </location>
</feature>
<dbReference type="GO" id="GO:0000160">
    <property type="term" value="P:phosphorelay signal transduction system"/>
    <property type="evidence" value="ECO:0007669"/>
    <property type="project" value="InterPro"/>
</dbReference>
<evidence type="ECO:0000313" key="4">
    <source>
        <dbReference type="EMBL" id="MCP2729648.1"/>
    </source>
</evidence>
<dbReference type="Gene3D" id="3.40.50.2300">
    <property type="match status" value="1"/>
</dbReference>
<accession>A0AAE3GTU5</accession>
<reference evidence="4" key="1">
    <citation type="submission" date="2022-06" db="EMBL/GenBank/DDBJ databases">
        <title>New cyanobacteria of genus Symplocastrum in benthos of Lake Baikal.</title>
        <authorList>
            <person name="Sorokovikova E."/>
            <person name="Tikhonova I."/>
            <person name="Krasnopeev A."/>
            <person name="Evseev P."/>
            <person name="Gladkikh A."/>
            <person name="Belykh O."/>
        </authorList>
    </citation>
    <scope>NUCLEOTIDE SEQUENCE</scope>
    <source>
        <strain evidence="4">BBK-W-15</strain>
    </source>
</reference>